<evidence type="ECO:0000256" key="12">
    <source>
        <dbReference type="SAM" id="Phobius"/>
    </source>
</evidence>
<dbReference type="Proteomes" id="UP000176547">
    <property type="component" value="Unassembled WGS sequence"/>
</dbReference>
<keyword evidence="3" id="KW-0808">Transferase</keyword>
<proteinExistence type="predicted"/>
<dbReference type="AlphaFoldDB" id="A0A1F5NEE5"/>
<feature type="domain" description="Glycosyltransferase 2-like" evidence="13">
    <location>
        <begin position="151"/>
        <end position="335"/>
    </location>
</feature>
<evidence type="ECO:0000256" key="9">
    <source>
        <dbReference type="ARBA" id="ARBA00066964"/>
    </source>
</evidence>
<evidence type="ECO:0000256" key="8">
    <source>
        <dbReference type="ARBA" id="ARBA00053004"/>
    </source>
</evidence>
<keyword evidence="2" id="KW-0328">Glycosyltransferase</keyword>
<evidence type="ECO:0000313" key="15">
    <source>
        <dbReference type="Proteomes" id="UP000176547"/>
    </source>
</evidence>
<feature type="transmembrane region" description="Helical" evidence="12">
    <location>
        <begin position="7"/>
        <end position="36"/>
    </location>
</feature>
<dbReference type="EC" id="2.4.1.336" evidence="9"/>
<evidence type="ECO:0000256" key="4">
    <source>
        <dbReference type="ARBA" id="ARBA00022692"/>
    </source>
</evidence>
<feature type="transmembrane region" description="Helical" evidence="12">
    <location>
        <begin position="322"/>
        <end position="342"/>
    </location>
</feature>
<comment type="catalytic activity">
    <reaction evidence="8">
        <text>a 1,2-diacyl-sn-glycerol + UDP-alpha-D-glucose = a 1,2-diacyl-3-O-(beta-D-glucopyranosyl)-sn-glycerol + UDP + H(+)</text>
        <dbReference type="Rhea" id="RHEA:17285"/>
        <dbReference type="ChEBI" id="CHEBI:15378"/>
        <dbReference type="ChEBI" id="CHEBI:17815"/>
        <dbReference type="ChEBI" id="CHEBI:58223"/>
        <dbReference type="ChEBI" id="CHEBI:58885"/>
        <dbReference type="ChEBI" id="CHEBI:75799"/>
        <dbReference type="EC" id="2.4.1.336"/>
    </reaction>
</comment>
<comment type="caution">
    <text evidence="14">The sequence shown here is derived from an EMBL/GenBank/DDBJ whole genome shotgun (WGS) entry which is preliminary data.</text>
</comment>
<sequence length="492" mass="55352">MNLFILIFFNALVISLIFVSPAVLLLLVIVNFAMAFGQGLLQIFSSLLPLKQPRTRAAEKKGLVSFHIASHSEPPEILIRTLEALGNINYPRTEVLVLDNNTQDEKLWKPVQESCRRLGPKFKFFHESRLSGYKAGALNYLRRKTNPKAEYIVVVDADYIVNPNFLNEALKYFHDDTVAFAQFPQAYENVGPGNIGMVLEYEHFFATYMKMANYFGCANTTGTLTVFRSKALRRVGAYDTDFITEDAEMGTRLITRNYRSVYVDKVMGRGLAPFELDSYKKQKFRWAMGNIQVLRHYLLKLLFKRGVGLPQKIGLIAQLTAWLNYTLLPIMVILLVSISSLFRPASPTLLLAFGLAGTTLALFVLQKLFSFFLVFSGKYSVSTILRALLVHLGMNWVYSSAIFIGLFKKRHVFFRTNKFIFSGVGRGLQLVAIETFLLLLSLVTAGALLATGHAASAAPVLLVGFLNLLVFYVRWEAGEAKKLSTMLLSELK</sequence>
<dbReference type="FunFam" id="3.90.550.10:FF:000164">
    <property type="entry name" value="Beta-(1-3)-glucosyl transferase"/>
    <property type="match status" value="1"/>
</dbReference>
<protein>
    <recommendedName>
        <fullName evidence="10">Beta-monoglucosyldiacylglycerol synthase</fullName>
        <ecNumber evidence="9">2.4.1.336</ecNumber>
    </recommendedName>
    <alternativeName>
        <fullName evidence="11">UDP-glucose:1,2-diacylglycerol 3-beta-D-glucosyltransferase</fullName>
    </alternativeName>
</protein>
<evidence type="ECO:0000256" key="2">
    <source>
        <dbReference type="ARBA" id="ARBA00022676"/>
    </source>
</evidence>
<dbReference type="GO" id="GO:0016758">
    <property type="term" value="F:hexosyltransferase activity"/>
    <property type="evidence" value="ECO:0007669"/>
    <property type="project" value="TreeGrafter"/>
</dbReference>
<evidence type="ECO:0000259" key="13">
    <source>
        <dbReference type="Pfam" id="PF13632"/>
    </source>
</evidence>
<reference evidence="14 15" key="1">
    <citation type="journal article" date="2016" name="Nat. Commun.">
        <title>Thousands of microbial genomes shed light on interconnected biogeochemical processes in an aquifer system.</title>
        <authorList>
            <person name="Anantharaman K."/>
            <person name="Brown C.T."/>
            <person name="Hug L.A."/>
            <person name="Sharon I."/>
            <person name="Castelle C.J."/>
            <person name="Probst A.J."/>
            <person name="Thomas B.C."/>
            <person name="Singh A."/>
            <person name="Wilkins M.J."/>
            <person name="Karaoz U."/>
            <person name="Brodie E.L."/>
            <person name="Williams K.H."/>
            <person name="Hubbard S.S."/>
            <person name="Banfield J.F."/>
        </authorList>
    </citation>
    <scope>NUCLEOTIDE SEQUENCE [LARGE SCALE GENOMIC DNA]</scope>
</reference>
<dbReference type="Gene3D" id="3.90.550.10">
    <property type="entry name" value="Spore Coat Polysaccharide Biosynthesis Protein SpsA, Chain A"/>
    <property type="match status" value="1"/>
</dbReference>
<comment type="subcellular location">
    <subcellularLocation>
        <location evidence="1">Membrane</location>
        <topology evidence="1">Multi-pass membrane protein</topology>
    </subcellularLocation>
</comment>
<evidence type="ECO:0000256" key="11">
    <source>
        <dbReference type="ARBA" id="ARBA00078564"/>
    </source>
</evidence>
<dbReference type="PANTHER" id="PTHR43867">
    <property type="entry name" value="CELLULOSE SYNTHASE CATALYTIC SUBUNIT A [UDP-FORMING]"/>
    <property type="match status" value="1"/>
</dbReference>
<dbReference type="EMBL" id="MFEG01000024">
    <property type="protein sequence ID" value="OGE75820.1"/>
    <property type="molecule type" value="Genomic_DNA"/>
</dbReference>
<evidence type="ECO:0000256" key="5">
    <source>
        <dbReference type="ARBA" id="ARBA00022842"/>
    </source>
</evidence>
<evidence type="ECO:0000256" key="1">
    <source>
        <dbReference type="ARBA" id="ARBA00004141"/>
    </source>
</evidence>
<name>A0A1F5NEE5_9BACT</name>
<dbReference type="InterPro" id="IPR050321">
    <property type="entry name" value="Glycosyltr_2/OpgH_subfam"/>
</dbReference>
<accession>A0A1F5NEE5</accession>
<feature type="transmembrane region" description="Helical" evidence="12">
    <location>
        <begin position="349"/>
        <end position="375"/>
    </location>
</feature>
<evidence type="ECO:0000256" key="10">
    <source>
        <dbReference type="ARBA" id="ARBA00068721"/>
    </source>
</evidence>
<evidence type="ECO:0000256" key="7">
    <source>
        <dbReference type="ARBA" id="ARBA00023136"/>
    </source>
</evidence>
<dbReference type="InterPro" id="IPR001173">
    <property type="entry name" value="Glyco_trans_2-like"/>
</dbReference>
<evidence type="ECO:0000313" key="14">
    <source>
        <dbReference type="EMBL" id="OGE75820.1"/>
    </source>
</evidence>
<evidence type="ECO:0000256" key="6">
    <source>
        <dbReference type="ARBA" id="ARBA00022989"/>
    </source>
</evidence>
<keyword evidence="6 12" id="KW-1133">Transmembrane helix</keyword>
<evidence type="ECO:0000256" key="3">
    <source>
        <dbReference type="ARBA" id="ARBA00022679"/>
    </source>
</evidence>
<organism evidence="14 15">
    <name type="scientific">Candidatus Doudnabacteria bacterium RIFCSPHIGHO2_01_52_17</name>
    <dbReference type="NCBI Taxonomy" id="1817820"/>
    <lineage>
        <taxon>Bacteria</taxon>
        <taxon>Candidatus Doudnaibacteriota</taxon>
    </lineage>
</organism>
<keyword evidence="5" id="KW-0460">Magnesium</keyword>
<keyword evidence="4 12" id="KW-0812">Transmembrane</keyword>
<feature type="transmembrane region" description="Helical" evidence="12">
    <location>
        <begin position="428"/>
        <end position="450"/>
    </location>
</feature>
<feature type="transmembrane region" description="Helical" evidence="12">
    <location>
        <begin position="387"/>
        <end position="407"/>
    </location>
</feature>
<dbReference type="Pfam" id="PF13632">
    <property type="entry name" value="Glyco_trans_2_3"/>
    <property type="match status" value="1"/>
</dbReference>
<dbReference type="GO" id="GO:0005886">
    <property type="term" value="C:plasma membrane"/>
    <property type="evidence" value="ECO:0007669"/>
    <property type="project" value="TreeGrafter"/>
</dbReference>
<keyword evidence="7 12" id="KW-0472">Membrane</keyword>
<gene>
    <name evidence="14" type="ORF">A3K06_03430</name>
</gene>
<dbReference type="InterPro" id="IPR029044">
    <property type="entry name" value="Nucleotide-diphossugar_trans"/>
</dbReference>
<feature type="transmembrane region" description="Helical" evidence="12">
    <location>
        <begin position="456"/>
        <end position="475"/>
    </location>
</feature>
<dbReference type="SUPFAM" id="SSF53448">
    <property type="entry name" value="Nucleotide-diphospho-sugar transferases"/>
    <property type="match status" value="1"/>
</dbReference>
<dbReference type="PANTHER" id="PTHR43867:SF4">
    <property type="entry name" value="BETA-(1-3)-GLUCOSYL TRANSFERASE"/>
    <property type="match status" value="1"/>
</dbReference>